<proteinExistence type="predicted"/>
<dbReference type="EMBL" id="SPRO01000073">
    <property type="protein sequence ID" value="TIC24276.1"/>
    <property type="molecule type" value="Genomic_DNA"/>
</dbReference>
<dbReference type="PANTHER" id="PTHR45982">
    <property type="entry name" value="REGULATOR OF CHROMOSOME CONDENSATION"/>
    <property type="match status" value="1"/>
</dbReference>
<evidence type="ECO:0000313" key="2">
    <source>
        <dbReference type="EMBL" id="TIC24276.1"/>
    </source>
</evidence>
<dbReference type="Proteomes" id="UP000305647">
    <property type="component" value="Unassembled WGS sequence"/>
</dbReference>
<dbReference type="PANTHER" id="PTHR45982:SF1">
    <property type="entry name" value="REGULATOR OF CHROMOSOME CONDENSATION"/>
    <property type="match status" value="1"/>
</dbReference>
<gene>
    <name evidence="2" type="ORF">E3Q10_04098</name>
</gene>
<accession>A0A4T0NEY9</accession>
<sequence length="280" mass="31061">MLRTIVNSVKRHRTFEEINNFRVKLENGRPLVSGDNSYGQLGHPESVSSIEKPTPVPNLNERLEAAHSSLSNVYLTTRHTVLSAGLNTDNQLGRSFNHSLSHTFKQVEWDFGRFDGVKQLSTNGDTATVLTMDGSVVGWGNSEYGSLCSVEDKGVEPRNISEHLDKAGCRYITKISVAGAHSWFLNDAGEVWNVGLQLVDENPVISPIPKKLELPCKALNIWSGVHHSVAFLEDETLYISGPQLDRFTIMTNQNKGDLERLVKSKTLDSTFGFNSILLHS</sequence>
<comment type="caution">
    <text evidence="2">The sequence shown here is derived from an EMBL/GenBank/DDBJ whole genome shotgun (WGS) entry which is preliminary data.</text>
</comment>
<dbReference type="InterPro" id="IPR000408">
    <property type="entry name" value="Reg_chr_condens"/>
</dbReference>
<dbReference type="SUPFAM" id="SSF50985">
    <property type="entry name" value="RCC1/BLIP-II"/>
    <property type="match status" value="1"/>
</dbReference>
<reference evidence="2 3" key="1">
    <citation type="submission" date="2019-03" db="EMBL/GenBank/DDBJ databases">
        <title>Sequencing 25 genomes of Wallemia mellicola.</title>
        <authorList>
            <person name="Gostincar C."/>
        </authorList>
    </citation>
    <scope>NUCLEOTIDE SEQUENCE [LARGE SCALE GENOMIC DNA]</scope>
    <source>
        <strain evidence="2 3">EXF-8738</strain>
    </source>
</reference>
<evidence type="ECO:0000256" key="1">
    <source>
        <dbReference type="PROSITE-ProRule" id="PRU00235"/>
    </source>
</evidence>
<dbReference type="InterPro" id="IPR009091">
    <property type="entry name" value="RCC1/BLIP-II"/>
</dbReference>
<dbReference type="PROSITE" id="PS50012">
    <property type="entry name" value="RCC1_3"/>
    <property type="match status" value="1"/>
</dbReference>
<feature type="repeat" description="RCC1" evidence="1">
    <location>
        <begin position="134"/>
        <end position="188"/>
    </location>
</feature>
<dbReference type="Gene3D" id="2.130.10.30">
    <property type="entry name" value="Regulator of chromosome condensation 1/beta-lactamase-inhibitor protein II"/>
    <property type="match status" value="1"/>
</dbReference>
<dbReference type="InterPro" id="IPR051553">
    <property type="entry name" value="Ran_GTPase-activating"/>
</dbReference>
<dbReference type="AlphaFoldDB" id="A0A4T0NEY9"/>
<organism evidence="2 3">
    <name type="scientific">Wallemia mellicola</name>
    <dbReference type="NCBI Taxonomy" id="1708541"/>
    <lineage>
        <taxon>Eukaryota</taxon>
        <taxon>Fungi</taxon>
        <taxon>Dikarya</taxon>
        <taxon>Basidiomycota</taxon>
        <taxon>Wallemiomycotina</taxon>
        <taxon>Wallemiomycetes</taxon>
        <taxon>Wallemiales</taxon>
        <taxon>Wallemiaceae</taxon>
        <taxon>Wallemia</taxon>
    </lineage>
</organism>
<name>A0A4T0NEY9_9BASI</name>
<protein>
    <submittedName>
        <fullName evidence="2">RCC1/BLIP-II</fullName>
    </submittedName>
</protein>
<evidence type="ECO:0000313" key="3">
    <source>
        <dbReference type="Proteomes" id="UP000305647"/>
    </source>
</evidence>